<evidence type="ECO:0000256" key="1">
    <source>
        <dbReference type="SAM" id="MobiDB-lite"/>
    </source>
</evidence>
<evidence type="ECO:0000313" key="2">
    <source>
        <dbReference type="EMBL" id="WYF46788.1"/>
    </source>
</evidence>
<protein>
    <submittedName>
        <fullName evidence="2">Uncharacterized protein</fullName>
    </submittedName>
</protein>
<reference evidence="2" key="1">
    <citation type="submission" date="2024-03" db="EMBL/GenBank/DDBJ databases">
        <title>Deinococcus weizhi sp. nov., isolated from human skin.</title>
        <authorList>
            <person name="Wei Z."/>
            <person name="Tian F."/>
            <person name="Yang C."/>
            <person name="Xin L.T."/>
            <person name="Wen Z.J."/>
            <person name="Lan K.C."/>
            <person name="Yu L."/>
            <person name="Zhe W."/>
            <person name="Dan F.D."/>
            <person name="Jun W."/>
            <person name="Rui Z."/>
            <person name="Yong X.J."/>
            <person name="Ting Y."/>
            <person name="Wei X."/>
            <person name="Xu Z.G."/>
            <person name="Xin Z."/>
            <person name="Dong F.G."/>
            <person name="Ni X.M."/>
            <person name="Zheng M.G."/>
            <person name="Chun Y."/>
            <person name="Qian W.X."/>
        </authorList>
    </citation>
    <scope>NUCLEOTIDE SEQUENCE</scope>
    <source>
        <strain evidence="2">VB142</strain>
        <plasmid evidence="2">p2</plasmid>
    </source>
</reference>
<accession>A0AAU6Q919</accession>
<dbReference type="EMBL" id="CP149785">
    <property type="protein sequence ID" value="WYF46788.1"/>
    <property type="molecule type" value="Genomic_DNA"/>
</dbReference>
<sequence length="113" mass="11930">MARAKQTIADDITAAGGTPPADLNAVSAQDLEDQLAGLRATQDKVASGELTPEQAKALAGFSEADDDGNRWKIEPEGKQVRVYLLDKHGRGYDALVGDAEAGKTFLKGYAAKQ</sequence>
<proteinExistence type="predicted"/>
<dbReference type="RefSeq" id="WP_339098307.1">
    <property type="nucleotide sequence ID" value="NZ_CP149785.1"/>
</dbReference>
<gene>
    <name evidence="2" type="ORF">WDJ50_18670</name>
</gene>
<geneLocation type="plasmid" evidence="2">
    <name>p2</name>
</geneLocation>
<feature type="region of interest" description="Disordered" evidence="1">
    <location>
        <begin position="1"/>
        <end position="21"/>
    </location>
</feature>
<keyword evidence="2" id="KW-0614">Plasmid</keyword>
<organism evidence="2">
    <name type="scientific">Deinococcus sp. VB142</name>
    <dbReference type="NCBI Taxonomy" id="3112952"/>
    <lineage>
        <taxon>Bacteria</taxon>
        <taxon>Thermotogati</taxon>
        <taxon>Deinococcota</taxon>
        <taxon>Deinococci</taxon>
        <taxon>Deinococcales</taxon>
        <taxon>Deinococcaceae</taxon>
        <taxon>Deinococcus</taxon>
    </lineage>
</organism>
<name>A0AAU6Q919_9DEIO</name>
<dbReference type="AlphaFoldDB" id="A0AAU6Q919"/>